<accession>A0A448YFI8</accession>
<dbReference type="Gene3D" id="3.90.180.10">
    <property type="entry name" value="Medium-chain alcohol dehydrogenases, catalytic domain"/>
    <property type="match status" value="1"/>
</dbReference>
<reference evidence="8 9" key="1">
    <citation type="submission" date="2018-12" db="EMBL/GenBank/DDBJ databases">
        <authorList>
            <person name="Tiukova I."/>
            <person name="Dainat J."/>
        </authorList>
    </citation>
    <scope>NUCLEOTIDE SEQUENCE [LARGE SCALE GENOMIC DNA]</scope>
</reference>
<keyword evidence="5" id="KW-0560">Oxidoreductase</keyword>
<dbReference type="STRING" id="13370.A0A448YFI8"/>
<dbReference type="InterPro" id="IPR011032">
    <property type="entry name" value="GroES-like_sf"/>
</dbReference>
<dbReference type="SUPFAM" id="SSF50129">
    <property type="entry name" value="GroES-like"/>
    <property type="match status" value="1"/>
</dbReference>
<evidence type="ECO:0000313" key="9">
    <source>
        <dbReference type="Proteomes" id="UP000290900"/>
    </source>
</evidence>
<dbReference type="FunCoup" id="A0A448YFI8">
    <property type="interactions" value="163"/>
</dbReference>
<evidence type="ECO:0000256" key="3">
    <source>
        <dbReference type="ARBA" id="ARBA00022723"/>
    </source>
</evidence>
<name>A0A448YFI8_BRENA</name>
<evidence type="ECO:0000259" key="7">
    <source>
        <dbReference type="SMART" id="SM00829"/>
    </source>
</evidence>
<evidence type="ECO:0000256" key="6">
    <source>
        <dbReference type="RuleBase" id="RU361277"/>
    </source>
</evidence>
<feature type="domain" description="Enoyl reductase (ER)" evidence="7">
    <location>
        <begin position="10"/>
        <end position="372"/>
    </location>
</feature>
<dbReference type="GO" id="GO:0000721">
    <property type="term" value="F:(R,R)-butanediol dehydrogenase activity"/>
    <property type="evidence" value="ECO:0007669"/>
    <property type="project" value="TreeGrafter"/>
</dbReference>
<dbReference type="EMBL" id="CAACVR010000001">
    <property type="protein sequence ID" value="VEU19703.1"/>
    <property type="molecule type" value="Genomic_DNA"/>
</dbReference>
<keyword evidence="3 6" id="KW-0479">Metal-binding</keyword>
<dbReference type="AlphaFoldDB" id="A0A448YFI8"/>
<dbReference type="Gene3D" id="3.40.50.720">
    <property type="entry name" value="NAD(P)-binding Rossmann-like Domain"/>
    <property type="match status" value="1"/>
</dbReference>
<protein>
    <submittedName>
        <fullName evidence="8">DEKNAAC100221</fullName>
    </submittedName>
</protein>
<evidence type="ECO:0000256" key="4">
    <source>
        <dbReference type="ARBA" id="ARBA00022833"/>
    </source>
</evidence>
<dbReference type="InterPro" id="IPR013154">
    <property type="entry name" value="ADH-like_N"/>
</dbReference>
<dbReference type="InterPro" id="IPR036291">
    <property type="entry name" value="NAD(P)-bd_dom_sf"/>
</dbReference>
<dbReference type="SUPFAM" id="SSF51735">
    <property type="entry name" value="NAD(P)-binding Rossmann-fold domains"/>
    <property type="match status" value="1"/>
</dbReference>
<dbReference type="Proteomes" id="UP000290900">
    <property type="component" value="Unassembled WGS sequence"/>
</dbReference>
<dbReference type="GO" id="GO:0005737">
    <property type="term" value="C:cytoplasm"/>
    <property type="evidence" value="ECO:0007669"/>
    <property type="project" value="TreeGrafter"/>
</dbReference>
<dbReference type="CDD" id="cd08233">
    <property type="entry name" value="butanediol_DH_like"/>
    <property type="match status" value="1"/>
</dbReference>
<comment type="cofactor">
    <cofactor evidence="1 6">
        <name>Zn(2+)</name>
        <dbReference type="ChEBI" id="CHEBI:29105"/>
    </cofactor>
</comment>
<dbReference type="InParanoid" id="A0A448YFI8"/>
<dbReference type="Pfam" id="PF00107">
    <property type="entry name" value="ADH_zinc_N"/>
    <property type="match status" value="1"/>
</dbReference>
<dbReference type="Pfam" id="PF08240">
    <property type="entry name" value="ADH_N"/>
    <property type="match status" value="1"/>
</dbReference>
<evidence type="ECO:0000256" key="5">
    <source>
        <dbReference type="ARBA" id="ARBA00023002"/>
    </source>
</evidence>
<keyword evidence="4 6" id="KW-0862">Zinc</keyword>
<dbReference type="SMART" id="SM00829">
    <property type="entry name" value="PKS_ER"/>
    <property type="match status" value="1"/>
</dbReference>
<dbReference type="InterPro" id="IPR013149">
    <property type="entry name" value="ADH-like_C"/>
</dbReference>
<dbReference type="GO" id="GO:0008270">
    <property type="term" value="F:zinc ion binding"/>
    <property type="evidence" value="ECO:0007669"/>
    <property type="project" value="InterPro"/>
</dbReference>
<dbReference type="PANTHER" id="PTHR43161">
    <property type="entry name" value="SORBITOL DEHYDROGENASE"/>
    <property type="match status" value="1"/>
</dbReference>
<keyword evidence="9" id="KW-1185">Reference proteome</keyword>
<dbReference type="InterPro" id="IPR020843">
    <property type="entry name" value="ER"/>
</dbReference>
<organism evidence="8 9">
    <name type="scientific">Brettanomyces naardenensis</name>
    <name type="common">Yeast</name>
    <dbReference type="NCBI Taxonomy" id="13370"/>
    <lineage>
        <taxon>Eukaryota</taxon>
        <taxon>Fungi</taxon>
        <taxon>Dikarya</taxon>
        <taxon>Ascomycota</taxon>
        <taxon>Saccharomycotina</taxon>
        <taxon>Pichiomycetes</taxon>
        <taxon>Pichiales</taxon>
        <taxon>Pichiaceae</taxon>
        <taxon>Brettanomyces</taxon>
    </lineage>
</organism>
<sequence length="378" mass="40641">MKGLLYYKSGDLRYSEEVPEPIVVNDNDVKIKIAYCGICGTDLHEYLEGPIFFPKPGAMDKISGFKLPLCPGHEMSGVVTEVGSKVTNVKPGDHVVVEASSHCSDRARYKETVSQDIPFCSACKAGKPNICKDLNFLGLGTGSGGFGQFVVYGADHVLKLPDFMPLDVSALCEPISVAWHAVELAKFKPGQTALVLGGGPIGLAAILALKGHKAGRIVVSEPALIRRQFAQKLGAEVFNPLDHKDAISDLKNLLPETEGFDASFDCSGVPVTFQTSIEALGPGGIAVNVAIWADKPIQYIPMDLTYQEKFATGSMGYVVKDFAEVIHAFEEGLIPVESARVLITGKVTPKETVQKGFKELIDHKEANVKILVTPNGEI</sequence>
<evidence type="ECO:0000256" key="1">
    <source>
        <dbReference type="ARBA" id="ARBA00001947"/>
    </source>
</evidence>
<comment type="similarity">
    <text evidence="2 6">Belongs to the zinc-containing alcohol dehydrogenase family.</text>
</comment>
<dbReference type="PANTHER" id="PTHR43161:SF23">
    <property type="entry name" value="(R,R)-BUTANEDIOL DEHYDROGENASE-RELATED"/>
    <property type="match status" value="1"/>
</dbReference>
<evidence type="ECO:0000256" key="2">
    <source>
        <dbReference type="ARBA" id="ARBA00008072"/>
    </source>
</evidence>
<proteinExistence type="inferred from homology"/>
<evidence type="ECO:0000313" key="8">
    <source>
        <dbReference type="EMBL" id="VEU19703.1"/>
    </source>
</evidence>
<dbReference type="GO" id="GO:0034079">
    <property type="term" value="P:butanediol biosynthetic process"/>
    <property type="evidence" value="ECO:0007669"/>
    <property type="project" value="TreeGrafter"/>
</dbReference>
<dbReference type="PROSITE" id="PS00059">
    <property type="entry name" value="ADH_ZINC"/>
    <property type="match status" value="1"/>
</dbReference>
<gene>
    <name evidence="8" type="ORF">BRENAR_LOCUS440</name>
</gene>
<dbReference type="InterPro" id="IPR002328">
    <property type="entry name" value="ADH_Zn_CS"/>
</dbReference>
<dbReference type="OrthoDB" id="5363962at2759"/>